<organism evidence="2 3">
    <name type="scientific">Acinetobacter nectaris CIP 110549</name>
    <dbReference type="NCBI Taxonomy" id="1392540"/>
    <lineage>
        <taxon>Bacteria</taxon>
        <taxon>Pseudomonadati</taxon>
        <taxon>Pseudomonadota</taxon>
        <taxon>Gammaproteobacteria</taxon>
        <taxon>Moraxellales</taxon>
        <taxon>Moraxellaceae</taxon>
        <taxon>Acinetobacter</taxon>
    </lineage>
</organism>
<accession>V2TG90</accession>
<dbReference type="OrthoDB" id="6713685at2"/>
<sequence>MSLDNLLTTLADLVPKNVPEIEVLPITNFKVGDEVLIIWVAEKEVWTVLALCSDGYVDIRCKTSKAAMSIPLEQLRLASLLLNKFKKGDLIVVMDGLYQEIFTITKESNDGFVIEHESDAFGVQAYSIEYPYSDIRHATPEEIKAGKRLP</sequence>
<dbReference type="HOGENOM" id="CLU_1736602_0_0_6"/>
<gene>
    <name evidence="2" type="ORF">P256_00043</name>
    <name evidence="1" type="ORF">P256_00726</name>
</gene>
<proteinExistence type="predicted"/>
<dbReference type="PATRIC" id="fig|1392540.3.peg.43"/>
<keyword evidence="3" id="KW-1185">Reference proteome</keyword>
<name>V2TG90_9GAMM</name>
<dbReference type="EMBL" id="AYER01000003">
    <property type="protein sequence ID" value="ESK40279.1"/>
    <property type="molecule type" value="Genomic_DNA"/>
</dbReference>
<evidence type="ECO:0000313" key="2">
    <source>
        <dbReference type="EMBL" id="ESK41058.1"/>
    </source>
</evidence>
<comment type="caution">
    <text evidence="2">The sequence shown here is derived from an EMBL/GenBank/DDBJ whole genome shotgun (WGS) entry which is preliminary data.</text>
</comment>
<dbReference type="STRING" id="1392540.P256_00043"/>
<dbReference type="AlphaFoldDB" id="V2TG90"/>
<evidence type="ECO:0000313" key="3">
    <source>
        <dbReference type="Proteomes" id="UP000023785"/>
    </source>
</evidence>
<dbReference type="EMBL" id="AYER01000001">
    <property type="protein sequence ID" value="ESK41058.1"/>
    <property type="molecule type" value="Genomic_DNA"/>
</dbReference>
<reference evidence="2 3" key="1">
    <citation type="submission" date="2013-10" db="EMBL/GenBank/DDBJ databases">
        <title>The Genome Sequence of Acinetobacter nectaris CIP 110549.</title>
        <authorList>
            <consortium name="The Broad Institute Genomics Platform"/>
            <consortium name="The Broad Institute Genome Sequencing Center for Infectious Disease"/>
            <person name="Cerqueira G."/>
            <person name="Feldgarden M."/>
            <person name="Courvalin P."/>
            <person name="Grillot-Courvalin C."/>
            <person name="Clermont D."/>
            <person name="Rocha E."/>
            <person name="Yoon E.-J."/>
            <person name="Nemec A."/>
            <person name="Young S.K."/>
            <person name="Zeng Q."/>
            <person name="Gargeya S."/>
            <person name="Fitzgerald M."/>
            <person name="Abouelleil A."/>
            <person name="Alvarado L."/>
            <person name="Berlin A.M."/>
            <person name="Chapman S.B."/>
            <person name="Gainer-Dewar J."/>
            <person name="Goldberg J."/>
            <person name="Gnerre S."/>
            <person name="Griggs A."/>
            <person name="Gujja S."/>
            <person name="Hansen M."/>
            <person name="Howarth C."/>
            <person name="Imamovic A."/>
            <person name="Ireland A."/>
            <person name="Larimer J."/>
            <person name="McCowan C."/>
            <person name="Murphy C."/>
            <person name="Pearson M."/>
            <person name="Poon T.W."/>
            <person name="Priest M."/>
            <person name="Roberts A."/>
            <person name="Saif S."/>
            <person name="Shea T."/>
            <person name="Sykes S."/>
            <person name="Wortman J."/>
            <person name="Nusbaum C."/>
            <person name="Birren B."/>
        </authorList>
    </citation>
    <scope>NUCLEOTIDE SEQUENCE [LARGE SCALE GENOMIC DNA]</scope>
    <source>
        <strain evidence="2 3">CIP 110549</strain>
    </source>
</reference>
<dbReference type="RefSeq" id="WP_023271651.1">
    <property type="nucleotide sequence ID" value="NZ_KI530712.1"/>
</dbReference>
<dbReference type="Proteomes" id="UP000023785">
    <property type="component" value="Unassembled WGS sequence"/>
</dbReference>
<evidence type="ECO:0000313" key="1">
    <source>
        <dbReference type="EMBL" id="ESK40279.1"/>
    </source>
</evidence>
<protein>
    <submittedName>
        <fullName evidence="2">Uncharacterized protein</fullName>
    </submittedName>
</protein>